<evidence type="ECO:0000313" key="2">
    <source>
        <dbReference type="Proteomes" id="UP000681317"/>
    </source>
</evidence>
<dbReference type="InterPro" id="IPR015278">
    <property type="entry name" value="BglII-like"/>
</dbReference>
<evidence type="ECO:0008006" key="3">
    <source>
        <dbReference type="Google" id="ProtNLM"/>
    </source>
</evidence>
<dbReference type="InterPro" id="IPR011335">
    <property type="entry name" value="Restrct_endonuc-II-like"/>
</dbReference>
<organism evidence="1 2">
    <name type="scientific">Noviluteimonas caseinilytica</name>
    <dbReference type="NCBI Taxonomy" id="2675101"/>
    <lineage>
        <taxon>Bacteria</taxon>
        <taxon>Pseudomonadati</taxon>
        <taxon>Pseudomonadota</taxon>
        <taxon>Gammaproteobacteria</taxon>
        <taxon>Lysobacterales</taxon>
        <taxon>Lysobacteraceae</taxon>
        <taxon>Noviluteimonas</taxon>
    </lineage>
</organism>
<keyword evidence="2" id="KW-1185">Reference proteome</keyword>
<dbReference type="InterPro" id="IPR011338">
    <property type="entry name" value="BamHI/BglII/BstY"/>
</dbReference>
<sequence length="180" mass="20555">MNFQKHSHRYGEIILNSSLKVKHEIESVVESISVDMIEQEHQNSLGVAKERGKKGSVGKQAALNNIFRGKFAERGWVAEKRIFEGEDQDLKMDFWKPDFGIDVAFNHRSFIGGDLLRLQAASEVRNLIDVGIYICSTKKFLKYISPKDCNSLVSFERTKWYLENFGPVITTPVYLIGLDP</sequence>
<evidence type="ECO:0000313" key="1">
    <source>
        <dbReference type="EMBL" id="BCT91146.1"/>
    </source>
</evidence>
<accession>A0ABN6FRR0</accession>
<proteinExistence type="predicted"/>
<gene>
    <name evidence="1" type="ORF">LYSCAS_01700</name>
</gene>
<dbReference type="RefSeq" id="WP_213435173.1">
    <property type="nucleotide sequence ID" value="NZ_AP024545.1"/>
</dbReference>
<dbReference type="SUPFAM" id="SSF52980">
    <property type="entry name" value="Restriction endonuclease-like"/>
    <property type="match status" value="1"/>
</dbReference>
<dbReference type="Proteomes" id="UP000681317">
    <property type="component" value="Chromosome"/>
</dbReference>
<dbReference type="EMBL" id="AP024545">
    <property type="protein sequence ID" value="BCT91146.1"/>
    <property type="molecule type" value="Genomic_DNA"/>
</dbReference>
<name>A0ABN6FRR0_9GAMM</name>
<dbReference type="Pfam" id="PF09195">
    <property type="entry name" value="Endonuc-BglII"/>
    <property type="match status" value="1"/>
</dbReference>
<dbReference type="Gene3D" id="3.40.91.20">
    <property type="match status" value="1"/>
</dbReference>
<protein>
    <recommendedName>
        <fullName evidence="3">Restriction endonuclease</fullName>
    </recommendedName>
</protein>
<reference evidence="1 2" key="1">
    <citation type="submission" date="2021-03" db="EMBL/GenBank/DDBJ databases">
        <title>Complete Genome Sequences of Two Lysobacter Strains Isolated from Sea Water (Lysobacter caseinilyticus) and Soil (Lysobacter helvus) in South Korea.</title>
        <authorList>
            <person name="Watanabe Y."/>
            <person name="Arakawa K."/>
        </authorList>
    </citation>
    <scope>NUCLEOTIDE SEQUENCE [LARGE SCALE GENOMIC DNA]</scope>
    <source>
        <strain evidence="1 2">KVB24</strain>
    </source>
</reference>